<reference evidence="1 2" key="1">
    <citation type="submission" date="2016-07" db="EMBL/GenBank/DDBJ databases">
        <title>Complete genome sequence of Altererythrobacter namhicola JCM 16345T, containing esterase-encoding genes.</title>
        <authorList>
            <person name="Cheng H."/>
            <person name="Wu Y.-H."/>
            <person name="Jian S.-L."/>
            <person name="Huo Y.-Y."/>
            <person name="Wang C.-S."/>
            <person name="Xu X.-W."/>
        </authorList>
    </citation>
    <scope>NUCLEOTIDE SEQUENCE [LARGE SCALE GENOMIC DNA]</scope>
    <source>
        <strain evidence="1 2">JCM 16345</strain>
    </source>
</reference>
<evidence type="ECO:0000313" key="1">
    <source>
        <dbReference type="EMBL" id="ANU07184.1"/>
    </source>
</evidence>
<organism evidence="1 2">
    <name type="scientific">Paraurantiacibacter namhicola</name>
    <dbReference type="NCBI Taxonomy" id="645517"/>
    <lineage>
        <taxon>Bacteria</taxon>
        <taxon>Pseudomonadati</taxon>
        <taxon>Pseudomonadota</taxon>
        <taxon>Alphaproteobacteria</taxon>
        <taxon>Sphingomonadales</taxon>
        <taxon>Erythrobacteraceae</taxon>
        <taxon>Paraurantiacibacter</taxon>
    </lineage>
</organism>
<accession>A0A1C7D6U6</accession>
<proteinExistence type="predicted"/>
<evidence type="ECO:0008006" key="3">
    <source>
        <dbReference type="Google" id="ProtNLM"/>
    </source>
</evidence>
<protein>
    <recommendedName>
        <fullName evidence="3">ACR</fullName>
    </recommendedName>
</protein>
<dbReference type="Proteomes" id="UP000092698">
    <property type="component" value="Chromosome"/>
</dbReference>
<dbReference type="RefSeq" id="WP_067786271.1">
    <property type="nucleotide sequence ID" value="NZ_CP016545.1"/>
</dbReference>
<dbReference type="OrthoDB" id="8443793at2"/>
<dbReference type="KEGG" id="anh:A6F65_00867"/>
<dbReference type="InterPro" id="IPR003772">
    <property type="entry name" value="YceD"/>
</dbReference>
<dbReference type="AlphaFoldDB" id="A0A1C7D6U6"/>
<keyword evidence="2" id="KW-1185">Reference proteome</keyword>
<dbReference type="STRING" id="645517.A6F65_00867"/>
<gene>
    <name evidence="1" type="ORF">A6F65_00867</name>
</gene>
<evidence type="ECO:0000313" key="2">
    <source>
        <dbReference type="Proteomes" id="UP000092698"/>
    </source>
</evidence>
<dbReference type="Pfam" id="PF02620">
    <property type="entry name" value="YceD"/>
    <property type="match status" value="1"/>
</dbReference>
<sequence>MADNEFSHRIDPRAVDTRPVVLEADETERAALAKRFGLVSIGRLTATLALEADGQAVTAKGRMQADWIQPCSVSGEDLAQSADEELDLRFVPARAEPAAPDEVIELEEHELDEIEYEGQTFDLGEAVAQSLALAIDPYATGPDAERVRREKGLSDEASSGPFAALAALRKD</sequence>
<dbReference type="EMBL" id="CP016545">
    <property type="protein sequence ID" value="ANU07184.1"/>
    <property type="molecule type" value="Genomic_DNA"/>
</dbReference>
<name>A0A1C7D6U6_9SPHN</name>